<evidence type="ECO:0008006" key="4">
    <source>
        <dbReference type="Google" id="ProtNLM"/>
    </source>
</evidence>
<evidence type="ECO:0000313" key="2">
    <source>
        <dbReference type="EMBL" id="VVO92974.1"/>
    </source>
</evidence>
<evidence type="ECO:0000313" key="3">
    <source>
        <dbReference type="Proteomes" id="UP000325779"/>
    </source>
</evidence>
<evidence type="ECO:0000256" key="1">
    <source>
        <dbReference type="SAM" id="Phobius"/>
    </source>
</evidence>
<accession>A0ABD7VFI3</accession>
<gene>
    <name evidence="2" type="ORF">PS732_02455</name>
</gene>
<name>A0ABD7VFI3_PSEFL</name>
<organism evidence="2 3">
    <name type="scientific">Pseudomonas fluorescens</name>
    <dbReference type="NCBI Taxonomy" id="294"/>
    <lineage>
        <taxon>Bacteria</taxon>
        <taxon>Pseudomonadati</taxon>
        <taxon>Pseudomonadota</taxon>
        <taxon>Gammaproteobacteria</taxon>
        <taxon>Pseudomonadales</taxon>
        <taxon>Pseudomonadaceae</taxon>
        <taxon>Pseudomonas</taxon>
    </lineage>
</organism>
<dbReference type="RefSeq" id="WP_150596911.1">
    <property type="nucleotide sequence ID" value="NZ_CABVIJ010000009.1"/>
</dbReference>
<feature type="transmembrane region" description="Helical" evidence="1">
    <location>
        <begin position="149"/>
        <end position="168"/>
    </location>
</feature>
<proteinExistence type="predicted"/>
<dbReference type="AlphaFoldDB" id="A0ABD7VFI3"/>
<reference evidence="2 3" key="1">
    <citation type="submission" date="2019-09" db="EMBL/GenBank/DDBJ databases">
        <authorList>
            <person name="Chandra G."/>
            <person name="Truman W A."/>
        </authorList>
    </citation>
    <scope>NUCLEOTIDE SEQUENCE [LARGE SCALE GENOMIC DNA]</scope>
    <source>
        <strain evidence="2">PS732</strain>
    </source>
</reference>
<keyword evidence="1" id="KW-0472">Membrane</keyword>
<dbReference type="Proteomes" id="UP000325779">
    <property type="component" value="Unassembled WGS sequence"/>
</dbReference>
<sequence>MSETKNYTNPHQTQNTAEWMTAGVVIASPSSGQIKALMPMFNSYSDIRIEQIFQIDEDTLGPGPSKTPERTKAIEVSFSSLSDNELSEHHLSAILHEQDRTPAQKSIWRSMMKHATSVDMRDLSIMVGLASLLGALTNMLYSFSTGSAAPQVVVIAVTALGFISGRFVSHKLRTEHHE</sequence>
<comment type="caution">
    <text evidence="2">The sequence shown here is derived from an EMBL/GenBank/DDBJ whole genome shotgun (WGS) entry which is preliminary data.</text>
</comment>
<keyword evidence="1" id="KW-0812">Transmembrane</keyword>
<dbReference type="EMBL" id="CABVIJ010000009">
    <property type="protein sequence ID" value="VVO92974.1"/>
    <property type="molecule type" value="Genomic_DNA"/>
</dbReference>
<feature type="transmembrane region" description="Helical" evidence="1">
    <location>
        <begin position="123"/>
        <end position="143"/>
    </location>
</feature>
<protein>
    <recommendedName>
        <fullName evidence="4">DUF2335 domain-containing protein</fullName>
    </recommendedName>
</protein>
<keyword evidence="1" id="KW-1133">Transmembrane helix</keyword>